<name>A0A2T3KMG9_9GAMM</name>
<accession>A0A2T3KMG9</accession>
<comment type="caution">
    <text evidence="2">The sequence shown here is derived from an EMBL/GenBank/DDBJ whole genome shotgun (WGS) entry which is preliminary data.</text>
</comment>
<dbReference type="AlphaFoldDB" id="A0A2T3KMG9"/>
<dbReference type="RefSeq" id="WP_107288702.1">
    <property type="nucleotide sequence ID" value="NZ_PYNF01000002.1"/>
</dbReference>
<evidence type="ECO:0000313" key="2">
    <source>
        <dbReference type="EMBL" id="PSV00974.1"/>
    </source>
</evidence>
<evidence type="ECO:0000256" key="1">
    <source>
        <dbReference type="SAM" id="MobiDB-lite"/>
    </source>
</evidence>
<sequence>MDNENNKWEHADEKACDEFMKEWKQDLDDRKLMQGFSHDSEEHREQIISHFEEIVDKAVAARKVLRNKKLIKEAVPKGLSYLAIGFLAVKGYDLLEMGTHGMFHETLRSTMEAVQNEFSTLGIVNGVKFIMNESGKSLSNMMNWQTAYDDATFINGMMGTAALAAGLSYVKASARVLTNRYLGSPVEGTFSYNTGKGNLKMTMSLDKVVNALMEVGVNMFDSKGSIVSEERLRSDLEAMKYVRPIEQVKLIELWAAFQDVSETSFAYKDKKWAIAALKKSYGGNSAYGDGIDYIIEHEKEVASVLAGVICAAANENAAVALKRSPLSYALGFVPSKIKGVVKLLGLDAKERNSSVISNSHTYSEVMAFARTIGAAQGNVLINPEWISPEGRLQPDGLTADGEKPSVVKSLVDGAAFNLKKAKLNYDTKEERQFDMLREKILKKIDNAQLCEDVEFLKQLPKMFDLIVNDRSHYDNLSKSHSGIEVKTTFKKGGIIRGEVSQLSRFIFERDKATGERVDRVVTSKKYLDFVDRVVSINENIQQERVKKIDKILANVADKRDLIMSGKIKQGRGNSLQNVAEKPVDGLTEDGKFDMLKAAMLNQDIGVSSDSPHEGLATVSDNKPKSADESQEVKDNIIHLKKPLGMRFD</sequence>
<evidence type="ECO:0000313" key="3">
    <source>
        <dbReference type="Proteomes" id="UP000241426"/>
    </source>
</evidence>
<protein>
    <submittedName>
        <fullName evidence="2">Uncharacterized protein</fullName>
    </submittedName>
</protein>
<gene>
    <name evidence="2" type="ORF">C9J27_02815</name>
</gene>
<organism evidence="2 3">
    <name type="scientific">Photobacterium kishitanii</name>
    <dbReference type="NCBI Taxonomy" id="318456"/>
    <lineage>
        <taxon>Bacteria</taxon>
        <taxon>Pseudomonadati</taxon>
        <taxon>Pseudomonadota</taxon>
        <taxon>Gammaproteobacteria</taxon>
        <taxon>Vibrionales</taxon>
        <taxon>Vibrionaceae</taxon>
        <taxon>Photobacterium</taxon>
    </lineage>
</organism>
<dbReference type="EMBL" id="PYNF01000002">
    <property type="protein sequence ID" value="PSV00974.1"/>
    <property type="molecule type" value="Genomic_DNA"/>
</dbReference>
<proteinExistence type="predicted"/>
<reference evidence="2 3" key="1">
    <citation type="submission" date="2018-01" db="EMBL/GenBank/DDBJ databases">
        <title>Whole genome sequencing of Histamine producing bacteria.</title>
        <authorList>
            <person name="Butler K."/>
        </authorList>
    </citation>
    <scope>NUCLEOTIDE SEQUENCE [LARGE SCALE GENOMIC DNA]</scope>
    <source>
        <strain evidence="2 3">FS-7.2</strain>
    </source>
</reference>
<dbReference type="Proteomes" id="UP000241426">
    <property type="component" value="Unassembled WGS sequence"/>
</dbReference>
<feature type="region of interest" description="Disordered" evidence="1">
    <location>
        <begin position="606"/>
        <end position="634"/>
    </location>
</feature>
<feature type="compositionally biased region" description="Basic and acidic residues" evidence="1">
    <location>
        <begin position="621"/>
        <end position="634"/>
    </location>
</feature>